<dbReference type="Pfam" id="PF02517">
    <property type="entry name" value="Rce1-like"/>
    <property type="match status" value="1"/>
</dbReference>
<organism evidence="4 5">
    <name type="scientific">Leuconostoc gasicomitatum</name>
    <dbReference type="NCBI Taxonomy" id="115778"/>
    <lineage>
        <taxon>Bacteria</taxon>
        <taxon>Bacillati</taxon>
        <taxon>Bacillota</taxon>
        <taxon>Bacilli</taxon>
        <taxon>Lactobacillales</taxon>
        <taxon>Lactobacillaceae</taxon>
        <taxon>Leuconostoc</taxon>
        <taxon>Leuconostoc gelidum group</taxon>
    </lineage>
</organism>
<dbReference type="GeneID" id="34300465"/>
<keyword evidence="4" id="KW-0378">Hydrolase</keyword>
<evidence type="ECO:0000313" key="5">
    <source>
        <dbReference type="Proteomes" id="UP000752647"/>
    </source>
</evidence>
<dbReference type="InterPro" id="IPR003675">
    <property type="entry name" value="Rce1/LyrA-like_dom"/>
</dbReference>
<dbReference type="GO" id="GO:0004175">
    <property type="term" value="F:endopeptidase activity"/>
    <property type="evidence" value="ECO:0007669"/>
    <property type="project" value="UniProtKB-ARBA"/>
</dbReference>
<reference evidence="4" key="1">
    <citation type="submission" date="2021-05" db="EMBL/GenBank/DDBJ databases">
        <title>Pangenome of Leuconostoc gelidum warrants species status for Leuconostoc gelidum subsp. gasicomitatum.</title>
        <authorList>
            <person name="Johansson P."/>
            <person name="Sade E."/>
            <person name="Hultman J."/>
            <person name="Auvinen P."/>
            <person name="Bjorkroth J."/>
        </authorList>
    </citation>
    <scope>NUCLEOTIDE SEQUENCE</scope>
    <source>
        <strain evidence="4">A.21.4</strain>
    </source>
</reference>
<name>A0A9Q3XSQ7_9LACO</name>
<feature type="transmembrane region" description="Helical" evidence="2">
    <location>
        <begin position="87"/>
        <end position="107"/>
    </location>
</feature>
<dbReference type="PANTHER" id="PTHR36435:SF1">
    <property type="entry name" value="CAAX AMINO TERMINAL PROTEASE FAMILY PROTEIN"/>
    <property type="match status" value="1"/>
</dbReference>
<evidence type="ECO:0000256" key="2">
    <source>
        <dbReference type="SAM" id="Phobius"/>
    </source>
</evidence>
<dbReference type="GO" id="GO:0080120">
    <property type="term" value="P:CAAX-box protein maturation"/>
    <property type="evidence" value="ECO:0007669"/>
    <property type="project" value="UniProtKB-ARBA"/>
</dbReference>
<protein>
    <submittedName>
        <fullName evidence="4">CPBP family intramembrane metalloprotease</fullName>
    </submittedName>
</protein>
<gene>
    <name evidence="4" type="ORF">KIJ12_03910</name>
</gene>
<keyword evidence="2" id="KW-0472">Membrane</keyword>
<dbReference type="Proteomes" id="UP000752647">
    <property type="component" value="Unassembled WGS sequence"/>
</dbReference>
<keyword evidence="2" id="KW-0812">Transmembrane</keyword>
<feature type="transmembrane region" description="Helical" evidence="2">
    <location>
        <begin position="130"/>
        <end position="151"/>
    </location>
</feature>
<proteinExistence type="inferred from homology"/>
<evidence type="ECO:0000259" key="3">
    <source>
        <dbReference type="Pfam" id="PF02517"/>
    </source>
</evidence>
<dbReference type="InterPro" id="IPR052710">
    <property type="entry name" value="CAAX_protease"/>
</dbReference>
<evidence type="ECO:0000313" key="4">
    <source>
        <dbReference type="EMBL" id="MBZ5962308.1"/>
    </source>
</evidence>
<dbReference type="GO" id="GO:0008237">
    <property type="term" value="F:metallopeptidase activity"/>
    <property type="evidence" value="ECO:0007669"/>
    <property type="project" value="UniProtKB-KW"/>
</dbReference>
<sequence length="225" mass="25939">MLLKNIILSIFKKVRQFFELILVTILIYMILAIPTFFLFIGNLNQYTWIRLVLNIIAGGLIAYFGYRYLVKQADVVFERLNSKKVGMSVIIFVITWLFLTFGLPAIFGHNPLPGSNQHAIDTIFNHLTNWWTQLLFSFNIVVIAPIVEEVYFRGIMFEEAKPLGRVVQILWPTLMFALVHSPSTLEQWAIYLTAGSVLMVVRVVTKKLQYTIMFHSLHNLVALLS</sequence>
<feature type="domain" description="CAAX prenyl protease 2/Lysostaphin resistance protein A-like" evidence="3">
    <location>
        <begin position="131"/>
        <end position="221"/>
    </location>
</feature>
<dbReference type="EMBL" id="JAHBFI010000008">
    <property type="protein sequence ID" value="MBZ5962308.1"/>
    <property type="molecule type" value="Genomic_DNA"/>
</dbReference>
<dbReference type="RefSeq" id="WP_013231087.1">
    <property type="nucleotide sequence ID" value="NZ_BPKT01000010.1"/>
</dbReference>
<evidence type="ECO:0000256" key="1">
    <source>
        <dbReference type="ARBA" id="ARBA00009067"/>
    </source>
</evidence>
<keyword evidence="4" id="KW-0645">Protease</keyword>
<keyword evidence="2" id="KW-1133">Transmembrane helix</keyword>
<feature type="transmembrane region" description="Helical" evidence="2">
    <location>
        <begin position="20"/>
        <end position="41"/>
    </location>
</feature>
<comment type="similarity">
    <text evidence="1">Belongs to the UPF0177 family.</text>
</comment>
<accession>A0A9Q3XSQ7</accession>
<dbReference type="OMA" id="MFEEAKP"/>
<dbReference type="PANTHER" id="PTHR36435">
    <property type="entry name" value="SLR1288 PROTEIN"/>
    <property type="match status" value="1"/>
</dbReference>
<dbReference type="AlphaFoldDB" id="A0A9Q3XSQ7"/>
<feature type="transmembrane region" description="Helical" evidence="2">
    <location>
        <begin position="47"/>
        <end position="66"/>
    </location>
</feature>
<keyword evidence="4" id="KW-0482">Metalloprotease</keyword>
<comment type="caution">
    <text evidence="4">The sequence shown here is derived from an EMBL/GenBank/DDBJ whole genome shotgun (WGS) entry which is preliminary data.</text>
</comment>